<evidence type="ECO:0000256" key="1">
    <source>
        <dbReference type="ARBA" id="ARBA00001298"/>
    </source>
</evidence>
<comment type="similarity">
    <text evidence="7">Belongs to the dTDP-4-dehydrorhamnose 3,5-epimerase family.</text>
</comment>
<feature type="active site" description="Proton donor" evidence="5">
    <location>
        <position position="132"/>
    </location>
</feature>
<comment type="caution">
    <text evidence="8">The sequence shown here is derived from an EMBL/GenBank/DDBJ whole genome shotgun (WGS) entry which is preliminary data.</text>
</comment>
<protein>
    <recommendedName>
        <fullName evidence="4 7">dTDP-4-dehydrorhamnose 3,5-epimerase</fullName>
        <ecNumber evidence="3 7">5.1.3.13</ecNumber>
    </recommendedName>
    <alternativeName>
        <fullName evidence="7">Thymidine diphospho-4-keto-rhamnose 3,5-epimerase</fullName>
    </alternativeName>
</protein>
<evidence type="ECO:0000256" key="4">
    <source>
        <dbReference type="ARBA" id="ARBA00019595"/>
    </source>
</evidence>
<dbReference type="GO" id="GO:0008830">
    <property type="term" value="F:dTDP-4-dehydrorhamnose 3,5-epimerase activity"/>
    <property type="evidence" value="ECO:0007669"/>
    <property type="project" value="UniProtKB-UniRule"/>
</dbReference>
<evidence type="ECO:0000256" key="5">
    <source>
        <dbReference type="PIRSR" id="PIRSR600888-1"/>
    </source>
</evidence>
<sequence>MRFTETELNGAWLIEALPISDERGSFARTFCAAEYAEHGLETNFVQHSVSHSVKKHTLRGMHFQSAPHAEVKVVSCIGGAILDVIVDLRPNSPTYRRWTACELTASNNRRFYIPKGFAHGFQTLTEDAVVAYLISEFYNPQASTGVRWNDPAFAIAWPAEPTVLSEKDQAWPLLDKLPA</sequence>
<keyword evidence="7 8" id="KW-0413">Isomerase</keyword>
<name>A0A849VM17_9HYPH</name>
<accession>A0A849VM17</accession>
<dbReference type="EMBL" id="JABUMX010000001">
    <property type="protein sequence ID" value="NTS30912.1"/>
    <property type="molecule type" value="Genomic_DNA"/>
</dbReference>
<dbReference type="CDD" id="cd00438">
    <property type="entry name" value="cupin_RmlC"/>
    <property type="match status" value="1"/>
</dbReference>
<keyword evidence="9" id="KW-1185">Reference proteome</keyword>
<comment type="pathway">
    <text evidence="7">Carbohydrate biosynthesis; dTDP-L-rhamnose biosynthesis.</text>
</comment>
<dbReference type="RefSeq" id="WP_027230546.1">
    <property type="nucleotide sequence ID" value="NZ_CP088292.1"/>
</dbReference>
<gene>
    <name evidence="8" type="primary">rfbC</name>
    <name evidence="8" type="ORF">HQ945_06575</name>
</gene>
<dbReference type="Pfam" id="PF00908">
    <property type="entry name" value="dTDP_sugar_isom"/>
    <property type="match status" value="1"/>
</dbReference>
<dbReference type="GO" id="GO:0019305">
    <property type="term" value="P:dTDP-rhamnose biosynthetic process"/>
    <property type="evidence" value="ECO:0007669"/>
    <property type="project" value="UniProtKB-UniRule"/>
</dbReference>
<comment type="function">
    <text evidence="2 7">Catalyzes the epimerization of the C3' and C5'positions of dTDP-6-deoxy-D-xylo-4-hexulose, forming dTDP-6-deoxy-L-lyxo-4-hexulose.</text>
</comment>
<evidence type="ECO:0000256" key="7">
    <source>
        <dbReference type="RuleBase" id="RU364069"/>
    </source>
</evidence>
<organism evidence="8 9">
    <name type="scientific">Phyllobacterium pellucidum</name>
    <dbReference type="NCBI Taxonomy" id="2740464"/>
    <lineage>
        <taxon>Bacteria</taxon>
        <taxon>Pseudomonadati</taxon>
        <taxon>Pseudomonadota</taxon>
        <taxon>Alphaproteobacteria</taxon>
        <taxon>Hyphomicrobiales</taxon>
        <taxon>Phyllobacteriaceae</taxon>
        <taxon>Phyllobacterium</taxon>
    </lineage>
</organism>
<evidence type="ECO:0000256" key="2">
    <source>
        <dbReference type="ARBA" id="ARBA00001997"/>
    </source>
</evidence>
<dbReference type="EC" id="5.1.3.13" evidence="3 7"/>
<dbReference type="SUPFAM" id="SSF51182">
    <property type="entry name" value="RmlC-like cupins"/>
    <property type="match status" value="1"/>
</dbReference>
<dbReference type="PANTHER" id="PTHR21047:SF2">
    <property type="entry name" value="THYMIDINE DIPHOSPHO-4-KETO-RHAMNOSE 3,5-EPIMERASE"/>
    <property type="match status" value="1"/>
</dbReference>
<dbReference type="Gene3D" id="2.60.120.10">
    <property type="entry name" value="Jelly Rolls"/>
    <property type="match status" value="1"/>
</dbReference>
<dbReference type="Proteomes" id="UP000550508">
    <property type="component" value="Unassembled WGS sequence"/>
</dbReference>
<feature type="site" description="Participates in a stacking interaction with the thymidine ring of dTDP-4-oxo-6-deoxyglucose" evidence="6">
    <location>
        <position position="138"/>
    </location>
</feature>
<proteinExistence type="inferred from homology"/>
<reference evidence="8 9" key="1">
    <citation type="submission" date="2020-05" db="EMBL/GenBank/DDBJ databases">
        <authorList>
            <person name="Kim M.K."/>
        </authorList>
    </citation>
    <scope>NUCLEOTIDE SEQUENCE [LARGE SCALE GENOMIC DNA]</scope>
    <source>
        <strain evidence="8 9">BT25</strain>
    </source>
</reference>
<dbReference type="InterPro" id="IPR000888">
    <property type="entry name" value="RmlC-like"/>
</dbReference>
<comment type="subunit">
    <text evidence="7">Homodimer.</text>
</comment>
<evidence type="ECO:0000313" key="8">
    <source>
        <dbReference type="EMBL" id="NTS30912.1"/>
    </source>
</evidence>
<evidence type="ECO:0000256" key="3">
    <source>
        <dbReference type="ARBA" id="ARBA00012098"/>
    </source>
</evidence>
<comment type="catalytic activity">
    <reaction evidence="1 7">
        <text>dTDP-4-dehydro-6-deoxy-alpha-D-glucose = dTDP-4-dehydro-beta-L-rhamnose</text>
        <dbReference type="Rhea" id="RHEA:16969"/>
        <dbReference type="ChEBI" id="CHEBI:57649"/>
        <dbReference type="ChEBI" id="CHEBI:62830"/>
        <dbReference type="EC" id="5.1.3.13"/>
    </reaction>
</comment>
<dbReference type="InterPro" id="IPR014710">
    <property type="entry name" value="RmlC-like_jellyroll"/>
</dbReference>
<dbReference type="InterPro" id="IPR011051">
    <property type="entry name" value="RmlC_Cupin_sf"/>
</dbReference>
<evidence type="ECO:0000256" key="6">
    <source>
        <dbReference type="PIRSR" id="PIRSR600888-3"/>
    </source>
</evidence>
<evidence type="ECO:0000313" key="9">
    <source>
        <dbReference type="Proteomes" id="UP000550508"/>
    </source>
</evidence>
<dbReference type="AlphaFoldDB" id="A0A849VM17"/>
<dbReference type="NCBIfam" id="TIGR01221">
    <property type="entry name" value="rmlC"/>
    <property type="match status" value="1"/>
</dbReference>
<dbReference type="GO" id="GO:0000271">
    <property type="term" value="P:polysaccharide biosynthetic process"/>
    <property type="evidence" value="ECO:0007669"/>
    <property type="project" value="TreeGrafter"/>
</dbReference>
<feature type="active site" description="Proton acceptor" evidence="5">
    <location>
        <position position="62"/>
    </location>
</feature>
<dbReference type="GO" id="GO:0005829">
    <property type="term" value="C:cytosol"/>
    <property type="evidence" value="ECO:0007669"/>
    <property type="project" value="TreeGrafter"/>
</dbReference>
<dbReference type="PANTHER" id="PTHR21047">
    <property type="entry name" value="DTDP-6-DEOXY-D-GLUCOSE-3,5 EPIMERASE"/>
    <property type="match status" value="1"/>
</dbReference>
<dbReference type="UniPathway" id="UPA00124"/>